<accession>A0ABQ6ZA34</accession>
<evidence type="ECO:0000259" key="1">
    <source>
        <dbReference type="Pfam" id="PF13391"/>
    </source>
</evidence>
<protein>
    <submittedName>
        <fullName evidence="3">HNH endonuclease</fullName>
    </submittedName>
</protein>
<comment type="caution">
    <text evidence="3">The sequence shown here is derived from an EMBL/GenBank/DDBJ whole genome shotgun (WGS) entry which is preliminary data.</text>
</comment>
<name>A0ABQ6ZA34_9GAMM</name>
<keyword evidence="3" id="KW-0378">Hydrolase</keyword>
<dbReference type="Pfam" id="PF24706">
    <property type="entry name" value="DUF7669"/>
    <property type="match status" value="1"/>
</dbReference>
<dbReference type="Proteomes" id="UP000788419">
    <property type="component" value="Unassembled WGS sequence"/>
</dbReference>
<dbReference type="GO" id="GO:0004519">
    <property type="term" value="F:endonuclease activity"/>
    <property type="evidence" value="ECO:0007669"/>
    <property type="project" value="UniProtKB-KW"/>
</dbReference>
<dbReference type="InterPro" id="IPR003615">
    <property type="entry name" value="HNH_nuc"/>
</dbReference>
<sequence>MKLTEAFRRYGVELTNPQWTSSAVSEDLRQVIVSLWKHSFNEDMTRYETRTAGWKGAGKSIFYRHLRQALDEGLPLRVVVASTDDPEEIVEGNASQTDNDFEPDFELVGRVVRLEDNELELAFERIGSPPEAVIAERSKSGVKYWHVAEAVEALGKPVRTGEIAAWLAQHYPYEDHSDLGANLAFLTVNDANRRHYDRSRKNWRSDSGHPRDRLLRQGRYKATTYEVFRPAVHGHWDLQPNANGKWEAIALPSTVLGRAQAEAQDQAFDHLPPLDSDHDARVWTMTAIAQRQGQGAFRAKILEAYGERCAITGCNAISVLEAAHILPYRGEHTHRVDNGLLLRSDIHTLFDLGLLWITPTHVVAIAPSLKATEYEAMEGQDLRLPKTREHWPNPVHLAEQARLAQERHK</sequence>
<dbReference type="RefSeq" id="WP_162409317.1">
    <property type="nucleotide sequence ID" value="NZ_PDWN01000004.1"/>
</dbReference>
<evidence type="ECO:0000259" key="2">
    <source>
        <dbReference type="Pfam" id="PF24706"/>
    </source>
</evidence>
<feature type="domain" description="HNH nuclease" evidence="1">
    <location>
        <begin position="309"/>
        <end position="357"/>
    </location>
</feature>
<keyword evidence="4" id="KW-1185">Reference proteome</keyword>
<gene>
    <name evidence="3" type="ORF">CSC65_05690</name>
</gene>
<keyword evidence="3" id="KW-0255">Endonuclease</keyword>
<proteinExistence type="predicted"/>
<feature type="domain" description="DUF7669" evidence="2">
    <location>
        <begin position="147"/>
        <end position="198"/>
    </location>
</feature>
<dbReference type="InterPro" id="IPR056086">
    <property type="entry name" value="DUF7669"/>
</dbReference>
<reference evidence="3 4" key="1">
    <citation type="submission" date="2017-10" db="EMBL/GenBank/DDBJ databases">
        <title>Whole genome sequencing of members of genus Pseudoxanthomonas.</title>
        <authorList>
            <person name="Kumar S."/>
            <person name="Bansal K."/>
            <person name="Kaur A."/>
            <person name="Patil P."/>
            <person name="Sharma S."/>
            <person name="Patil P.B."/>
        </authorList>
    </citation>
    <scope>NUCLEOTIDE SEQUENCE [LARGE SCALE GENOMIC DNA]</scope>
    <source>
        <strain evidence="3 4">DSM 17801</strain>
    </source>
</reference>
<evidence type="ECO:0000313" key="3">
    <source>
        <dbReference type="EMBL" id="KAF1695988.1"/>
    </source>
</evidence>
<evidence type="ECO:0000313" key="4">
    <source>
        <dbReference type="Proteomes" id="UP000788419"/>
    </source>
</evidence>
<keyword evidence="3" id="KW-0540">Nuclease</keyword>
<organism evidence="3 4">
    <name type="scientific">Pseudoxanthomonas daejeonensis</name>
    <dbReference type="NCBI Taxonomy" id="266062"/>
    <lineage>
        <taxon>Bacteria</taxon>
        <taxon>Pseudomonadati</taxon>
        <taxon>Pseudomonadota</taxon>
        <taxon>Gammaproteobacteria</taxon>
        <taxon>Lysobacterales</taxon>
        <taxon>Lysobacteraceae</taxon>
        <taxon>Pseudoxanthomonas</taxon>
    </lineage>
</organism>
<dbReference type="Pfam" id="PF13391">
    <property type="entry name" value="HNH_2"/>
    <property type="match status" value="1"/>
</dbReference>
<dbReference type="EMBL" id="PDWN01000004">
    <property type="protein sequence ID" value="KAF1695988.1"/>
    <property type="molecule type" value="Genomic_DNA"/>
</dbReference>